<dbReference type="EMBL" id="CAKASE010000080">
    <property type="protein sequence ID" value="CAG9581886.1"/>
    <property type="molecule type" value="Genomic_DNA"/>
</dbReference>
<evidence type="ECO:0000256" key="1">
    <source>
        <dbReference type="SAM" id="MobiDB-lite"/>
    </source>
</evidence>
<sequence>MKFFIFTAALVAVAMAGPIQPGEMGPTPIEDLDFDSPAYVGPAIVEPKQPAPVIQIILNVNSQGQVEISPEIVQVPEEQEISPIPVPEPAFPSPQPAPIVIPEPAFPEPQPSPVIQEADSLN</sequence>
<dbReference type="OrthoDB" id="7491799at2759"/>
<dbReference type="Proteomes" id="UP000789524">
    <property type="component" value="Unassembled WGS sequence"/>
</dbReference>
<organism evidence="3 4">
    <name type="scientific">Danaus chrysippus</name>
    <name type="common">African queen</name>
    <dbReference type="NCBI Taxonomy" id="151541"/>
    <lineage>
        <taxon>Eukaryota</taxon>
        <taxon>Metazoa</taxon>
        <taxon>Ecdysozoa</taxon>
        <taxon>Arthropoda</taxon>
        <taxon>Hexapoda</taxon>
        <taxon>Insecta</taxon>
        <taxon>Pterygota</taxon>
        <taxon>Neoptera</taxon>
        <taxon>Endopterygota</taxon>
        <taxon>Lepidoptera</taxon>
        <taxon>Glossata</taxon>
        <taxon>Ditrysia</taxon>
        <taxon>Papilionoidea</taxon>
        <taxon>Nymphalidae</taxon>
        <taxon>Danainae</taxon>
        <taxon>Danaini</taxon>
        <taxon>Danaina</taxon>
        <taxon>Danaus</taxon>
        <taxon>Anosia</taxon>
    </lineage>
</organism>
<comment type="caution">
    <text evidence="3">The sequence shown here is derived from an EMBL/GenBank/DDBJ whole genome shotgun (WGS) entry which is preliminary data.</text>
</comment>
<evidence type="ECO:0000256" key="2">
    <source>
        <dbReference type="SAM" id="SignalP"/>
    </source>
</evidence>
<protein>
    <submittedName>
        <fullName evidence="3">(African queen) hypothetical protein</fullName>
    </submittedName>
</protein>
<keyword evidence="4" id="KW-1185">Reference proteome</keyword>
<evidence type="ECO:0000313" key="4">
    <source>
        <dbReference type="Proteomes" id="UP000789524"/>
    </source>
</evidence>
<feature type="compositionally biased region" description="Pro residues" evidence="1">
    <location>
        <begin position="84"/>
        <end position="112"/>
    </location>
</feature>
<proteinExistence type="predicted"/>
<gene>
    <name evidence="3" type="ORF">DCHRY22_LOCUS14326</name>
</gene>
<feature type="region of interest" description="Disordered" evidence="1">
    <location>
        <begin position="83"/>
        <end position="122"/>
    </location>
</feature>
<feature type="chain" id="PRO_5035188379" evidence="2">
    <location>
        <begin position="17"/>
        <end position="122"/>
    </location>
</feature>
<dbReference type="AlphaFoldDB" id="A0A8J2WCC9"/>
<keyword evidence="2" id="KW-0732">Signal</keyword>
<accession>A0A8J2WCC9</accession>
<feature type="signal peptide" evidence="2">
    <location>
        <begin position="1"/>
        <end position="16"/>
    </location>
</feature>
<evidence type="ECO:0000313" key="3">
    <source>
        <dbReference type="EMBL" id="CAG9581886.1"/>
    </source>
</evidence>
<reference evidence="3" key="1">
    <citation type="submission" date="2021-09" db="EMBL/GenBank/DDBJ databases">
        <authorList>
            <person name="Martin H S."/>
        </authorList>
    </citation>
    <scope>NUCLEOTIDE SEQUENCE</scope>
</reference>
<name>A0A8J2WCC9_9NEOP</name>